<feature type="signal peptide" evidence="1">
    <location>
        <begin position="1"/>
        <end position="23"/>
    </location>
</feature>
<proteinExistence type="predicted"/>
<accession>A0A914XLR7</accession>
<dbReference type="Proteomes" id="UP000887566">
    <property type="component" value="Unplaced"/>
</dbReference>
<evidence type="ECO:0000313" key="2">
    <source>
        <dbReference type="Proteomes" id="UP000887566"/>
    </source>
</evidence>
<dbReference type="AlphaFoldDB" id="A0A914XLR7"/>
<evidence type="ECO:0000256" key="1">
    <source>
        <dbReference type="SAM" id="SignalP"/>
    </source>
</evidence>
<evidence type="ECO:0000313" key="3">
    <source>
        <dbReference type="WBParaSite" id="PSAMB.scaffold846size40319.g9128.t1"/>
    </source>
</evidence>
<dbReference type="WBParaSite" id="PSAMB.scaffold846size40319.g9128.t1">
    <property type="protein sequence ID" value="PSAMB.scaffold846size40319.g9128.t1"/>
    <property type="gene ID" value="PSAMB.scaffold846size40319.g9128"/>
</dbReference>
<keyword evidence="2" id="KW-1185">Reference proteome</keyword>
<organism evidence="2 3">
    <name type="scientific">Plectus sambesii</name>
    <dbReference type="NCBI Taxonomy" id="2011161"/>
    <lineage>
        <taxon>Eukaryota</taxon>
        <taxon>Metazoa</taxon>
        <taxon>Ecdysozoa</taxon>
        <taxon>Nematoda</taxon>
        <taxon>Chromadorea</taxon>
        <taxon>Plectida</taxon>
        <taxon>Plectina</taxon>
        <taxon>Plectoidea</taxon>
        <taxon>Plectidae</taxon>
        <taxon>Plectus</taxon>
    </lineage>
</organism>
<protein>
    <submittedName>
        <fullName evidence="3">Transmembrane protein</fullName>
    </submittedName>
</protein>
<feature type="chain" id="PRO_5037563129" evidence="1">
    <location>
        <begin position="24"/>
        <end position="298"/>
    </location>
</feature>
<name>A0A914XLR7_9BILA</name>
<reference evidence="3" key="1">
    <citation type="submission" date="2022-11" db="UniProtKB">
        <authorList>
            <consortium name="WormBaseParasite"/>
        </authorList>
    </citation>
    <scope>IDENTIFICATION</scope>
</reference>
<keyword evidence="1" id="KW-0732">Signal</keyword>
<sequence>MKTVFTVLTLAFVSFAFLSGAFAVSSGTGAIGFIQADQCDTTTFYGCAKVFFSNFGQPLPIANDASFLKLFEDYLLANKIAGLKNTCQWLATFDSCSSHNCWTAANFKSLGVQESDYFATVFKAAFNLCNSDDVKFLLQDGGQCLSSISEIDQLQFLGCISGLISGAHNYQCVSAVTELIVRRKCVHCTLFSHNLRLRNIFSYYRVSKELAAMKNVSTVLVLVLASLTLLHGSFAVSSDAGAIGVIQADQCDPNKLRTCVTSLFAGFGQGVPPDTNMLINLLTNYILSNGISALSNIC</sequence>